<dbReference type="InterPro" id="IPR038973">
    <property type="entry name" value="MutL/Mlh/Pms-like"/>
</dbReference>
<dbReference type="FunCoup" id="A0A6J2XWM3">
    <property type="interactions" value="1628"/>
</dbReference>
<dbReference type="PROSITE" id="PS00058">
    <property type="entry name" value="DNA_MISMATCH_REPAIR_1"/>
    <property type="match status" value="1"/>
</dbReference>
<evidence type="ECO:0000256" key="1">
    <source>
        <dbReference type="ARBA" id="ARBA00006082"/>
    </source>
</evidence>
<dbReference type="CTD" id="5395"/>
<evidence type="ECO:0000256" key="2">
    <source>
        <dbReference type="ARBA" id="ARBA00022763"/>
    </source>
</evidence>
<name>A0A6J2XWM3_SITOR</name>
<dbReference type="FunFam" id="3.30.1370.100:FF:000001">
    <property type="entry name" value="Mismatch repair endonuclease pms1, putative"/>
    <property type="match status" value="1"/>
</dbReference>
<dbReference type="GO" id="GO:0004519">
    <property type="term" value="F:endonuclease activity"/>
    <property type="evidence" value="ECO:0007669"/>
    <property type="project" value="UniProtKB-KW"/>
</dbReference>
<dbReference type="SUPFAM" id="SSF55874">
    <property type="entry name" value="ATPase domain of HSP90 chaperone/DNA topoisomerase II/histidine kinase"/>
    <property type="match status" value="1"/>
</dbReference>
<dbReference type="InterPro" id="IPR042121">
    <property type="entry name" value="MutL_C_regsub"/>
</dbReference>
<dbReference type="GO" id="GO:0032389">
    <property type="term" value="C:MutLalpha complex"/>
    <property type="evidence" value="ECO:0007669"/>
    <property type="project" value="TreeGrafter"/>
</dbReference>
<gene>
    <name evidence="6" type="primary">LOC115882169</name>
</gene>
<dbReference type="InterPro" id="IPR014721">
    <property type="entry name" value="Ribsml_uS5_D2-typ_fold_subgr"/>
</dbReference>
<dbReference type="AlphaFoldDB" id="A0A6J2XWM3"/>
<dbReference type="OrthoDB" id="10254304at2759"/>
<dbReference type="Gene3D" id="3.30.230.10">
    <property type="match status" value="1"/>
</dbReference>
<dbReference type="Gene3D" id="3.40.50.1820">
    <property type="entry name" value="alpha/beta hydrolase"/>
    <property type="match status" value="1"/>
</dbReference>
<dbReference type="SMART" id="SM01340">
    <property type="entry name" value="DNA_mis_repair"/>
    <property type="match status" value="1"/>
</dbReference>
<keyword evidence="2" id="KW-0227">DNA damage</keyword>
<dbReference type="GO" id="GO:0030983">
    <property type="term" value="F:mismatched DNA binding"/>
    <property type="evidence" value="ECO:0007669"/>
    <property type="project" value="InterPro"/>
</dbReference>
<evidence type="ECO:0000259" key="4">
    <source>
        <dbReference type="SMART" id="SM01340"/>
    </source>
</evidence>
<dbReference type="InterPro" id="IPR014790">
    <property type="entry name" value="MutL_C"/>
</dbReference>
<dbReference type="InterPro" id="IPR013507">
    <property type="entry name" value="DNA_mismatch_S5_2-like"/>
</dbReference>
<keyword evidence="6" id="KW-0255">Endonuclease</keyword>
<dbReference type="Gene3D" id="3.30.1370.100">
    <property type="entry name" value="MutL, C-terminal domain, regulatory subdomain"/>
    <property type="match status" value="1"/>
</dbReference>
<dbReference type="InterPro" id="IPR037198">
    <property type="entry name" value="MutL_C_sf"/>
</dbReference>
<accession>A0A6J2XWM3</accession>
<dbReference type="InterPro" id="IPR014762">
    <property type="entry name" value="DNA_mismatch_repair_CS"/>
</dbReference>
<dbReference type="GO" id="GO:0016887">
    <property type="term" value="F:ATP hydrolysis activity"/>
    <property type="evidence" value="ECO:0007669"/>
    <property type="project" value="InterPro"/>
</dbReference>
<feature type="domain" description="DNA mismatch repair protein S5" evidence="4">
    <location>
        <begin position="226"/>
        <end position="363"/>
    </location>
</feature>
<proteinExistence type="inferred from homology"/>
<dbReference type="KEGG" id="soy:115882169"/>
<dbReference type="Proteomes" id="UP000504635">
    <property type="component" value="Unplaced"/>
</dbReference>
<dbReference type="PANTHER" id="PTHR10073">
    <property type="entry name" value="DNA MISMATCH REPAIR PROTEIN MLH, PMS, MUTL"/>
    <property type="match status" value="1"/>
</dbReference>
<dbReference type="InterPro" id="IPR002099">
    <property type="entry name" value="MutL/Mlh/PMS"/>
</dbReference>
<feature type="domain" description="MutL C-terminal dimerisation" evidence="3">
    <location>
        <begin position="618"/>
        <end position="764"/>
    </location>
</feature>
<keyword evidence="5" id="KW-1185">Reference proteome</keyword>
<dbReference type="Gene3D" id="3.30.565.10">
    <property type="entry name" value="Histidine kinase-like ATPase, C-terminal domain"/>
    <property type="match status" value="1"/>
</dbReference>
<dbReference type="SUPFAM" id="SSF118116">
    <property type="entry name" value="DNA mismatch repair protein MutL"/>
    <property type="match status" value="1"/>
</dbReference>
<dbReference type="CDD" id="cd16926">
    <property type="entry name" value="HATPase_MutL-MLH-PMS-like"/>
    <property type="match status" value="1"/>
</dbReference>
<keyword evidence="6" id="KW-0540">Nuclease</keyword>
<dbReference type="Gene3D" id="3.30.1540.20">
    <property type="entry name" value="MutL, C-terminal domain, dimerisation subdomain"/>
    <property type="match status" value="1"/>
</dbReference>
<dbReference type="Pfam" id="PF08676">
    <property type="entry name" value="MutL_C"/>
    <property type="match status" value="1"/>
</dbReference>
<dbReference type="CDD" id="cd03484">
    <property type="entry name" value="MutL_Trans_hPMS_2_like"/>
    <property type="match status" value="1"/>
</dbReference>
<dbReference type="GO" id="GO:0140664">
    <property type="term" value="F:ATP-dependent DNA damage sensor activity"/>
    <property type="evidence" value="ECO:0007669"/>
    <property type="project" value="InterPro"/>
</dbReference>
<comment type="similarity">
    <text evidence="1">Belongs to the DNA mismatch repair MutL/HexB family.</text>
</comment>
<evidence type="ECO:0000313" key="6">
    <source>
        <dbReference type="RefSeq" id="XP_030755913.1"/>
    </source>
</evidence>
<dbReference type="InParanoid" id="A0A6J2XWM3"/>
<dbReference type="SMART" id="SM00853">
    <property type="entry name" value="MutL_C"/>
    <property type="match status" value="1"/>
</dbReference>
<evidence type="ECO:0000259" key="3">
    <source>
        <dbReference type="SMART" id="SM00853"/>
    </source>
</evidence>
<dbReference type="FunFam" id="3.30.565.10:FF:000014">
    <property type="entry name" value="Mismatch repair endonuclease pms1, putative"/>
    <property type="match status" value="1"/>
</dbReference>
<dbReference type="FunFam" id="3.30.230.10:FF:000032">
    <property type="entry name" value="mismatch repair endonuclease PMS2 isoform X2"/>
    <property type="match status" value="1"/>
</dbReference>
<dbReference type="Pfam" id="PF01119">
    <property type="entry name" value="DNA_mis_repair"/>
    <property type="match status" value="1"/>
</dbReference>
<dbReference type="InterPro" id="IPR020568">
    <property type="entry name" value="Ribosomal_Su5_D2-typ_SF"/>
</dbReference>
<reference evidence="6" key="1">
    <citation type="submission" date="2025-08" db="UniProtKB">
        <authorList>
            <consortium name="RefSeq"/>
        </authorList>
    </citation>
    <scope>IDENTIFICATION</scope>
    <source>
        <tissue evidence="6">Gonads</tissue>
    </source>
</reference>
<dbReference type="PANTHER" id="PTHR10073:SF52">
    <property type="entry name" value="MISMATCH REPAIR ENDONUCLEASE PMS2"/>
    <property type="match status" value="1"/>
</dbReference>
<dbReference type="InterPro" id="IPR029058">
    <property type="entry name" value="AB_hydrolase_fold"/>
</dbReference>
<keyword evidence="6" id="KW-0378">Hydrolase</keyword>
<dbReference type="GeneID" id="115882169"/>
<evidence type="ECO:0000313" key="5">
    <source>
        <dbReference type="Proteomes" id="UP000504635"/>
    </source>
</evidence>
<dbReference type="RefSeq" id="XP_030755913.1">
    <property type="nucleotide sequence ID" value="XM_030900053.1"/>
</dbReference>
<sequence>MDQNMPHIENSGQIKPIDDATVHKICSGQVVLNISIALKELVENSIDADSSIIDIYIKEFGSESIEVIDNGTGIKKYNFQNLTLKHFTSKIQQFNDLEHLCTLGFRGEALSSLCSLCDVEISTRHYSVDTGTRIKYNADGKIISEELVARQPGTSVILKNIFSTLPVRRKQFLKTMRKEFTKLCTLLYAYCLIPSGIRYSCTHTTSNGTKTKVVSTDGNKSLRENIVNVFGIKQLATLIEIKLVRPEEEILNEFCVSLCPGDELPFEIDCLISTAVHGSGRSSSDRQFYYINRRPCEPHKLMKLVNEIYRQFNSKQYPFVYLNITTKSSLVDVNITPDKRQIFLQNEKILLAIVKSSLLEAFKDLPSTYKMQNMDISRQLSNSGGKGIKRSQTEGNIKLSSFMERFAKKYKSDETYNSSQKLTINQVNDEKKMKSFVDIACKLSKNGDEEEKLIDVEEKDRTGLYSSDTEEDVKRTHRLNESCNSTVSQNVTFTQVKVEANLQSFVDIGCKLTNEDDDVKENLIEVEEKLEIVSDDGDTNANNASSDSPRKNIVRRGVVLDVNIDTLKGHLKKKLENDNSEKDKKIHFRSNLDPKNCKDAEEELQKNISKAEFEKMDIIGQFNLGFIITKLNNDLFIVDQHASDEKYNFEQMQLNTVMDTQKFVVPKLLELTAAAKSVITEHEDVFRRNGFHFKKEVDAEDSQKVYLTRVPISNNVVFGKSDVDELIFMLQDDSNYSKNRVPSKVRAMYASRACRKSIMVGKALSQNEMRRVLDHMGTIDQPWGWRIYDCGPKSVRNPLICLPPVSGSADVFFRQALGLSARSIRIILAEAPPYWNVKDWCDGFRKLLDYLDLDRVHIFGASLGGYLAQKFAEYTSSCPRVASLILCNSFSDTSVFKGHESAALYWMLPSLVLKRMLMSNFEPEPAKDIDMVRTVDFMVEKLESLSQSELASRMTLNCIRGYVEAHKLTEIPVTIVDVFDDAPLSSSVKDELYKCYPQAKLAHLKTGGFFPFLSRSAEVNLHILIHLRQFDNTPAASSDKSLLNPV</sequence>
<dbReference type="GO" id="GO:0005524">
    <property type="term" value="F:ATP binding"/>
    <property type="evidence" value="ECO:0007669"/>
    <property type="project" value="InterPro"/>
</dbReference>
<dbReference type="Pfam" id="PF13589">
    <property type="entry name" value="HATPase_c_3"/>
    <property type="match status" value="1"/>
</dbReference>
<dbReference type="InterPro" id="IPR042120">
    <property type="entry name" value="MutL_C_dimsub"/>
</dbReference>
<dbReference type="SUPFAM" id="SSF54211">
    <property type="entry name" value="Ribosomal protein S5 domain 2-like"/>
    <property type="match status" value="1"/>
</dbReference>
<dbReference type="GO" id="GO:0006298">
    <property type="term" value="P:mismatch repair"/>
    <property type="evidence" value="ECO:0007669"/>
    <property type="project" value="InterPro"/>
</dbReference>
<dbReference type="InterPro" id="IPR036890">
    <property type="entry name" value="HATPase_C_sf"/>
</dbReference>
<dbReference type="SUPFAM" id="SSF53474">
    <property type="entry name" value="alpha/beta-Hydrolases"/>
    <property type="match status" value="1"/>
</dbReference>
<organism evidence="5 6">
    <name type="scientific">Sitophilus oryzae</name>
    <name type="common">Rice weevil</name>
    <name type="synonym">Curculio oryzae</name>
    <dbReference type="NCBI Taxonomy" id="7048"/>
    <lineage>
        <taxon>Eukaryota</taxon>
        <taxon>Metazoa</taxon>
        <taxon>Ecdysozoa</taxon>
        <taxon>Arthropoda</taxon>
        <taxon>Hexapoda</taxon>
        <taxon>Insecta</taxon>
        <taxon>Pterygota</taxon>
        <taxon>Neoptera</taxon>
        <taxon>Endopterygota</taxon>
        <taxon>Coleoptera</taxon>
        <taxon>Polyphaga</taxon>
        <taxon>Cucujiformia</taxon>
        <taxon>Curculionidae</taxon>
        <taxon>Dryophthorinae</taxon>
        <taxon>Sitophilus</taxon>
    </lineage>
</organism>
<protein>
    <submittedName>
        <fullName evidence="6">Mismatch repair endonuclease PMS2</fullName>
    </submittedName>
</protein>
<dbReference type="NCBIfam" id="TIGR00585">
    <property type="entry name" value="mutl"/>
    <property type="match status" value="1"/>
</dbReference>